<reference evidence="2" key="1">
    <citation type="journal article" date="2019" name="Int. J. Syst. Evol. Microbiol.">
        <title>The Global Catalogue of Microorganisms (GCM) 10K type strain sequencing project: providing services to taxonomists for standard genome sequencing and annotation.</title>
        <authorList>
            <consortium name="The Broad Institute Genomics Platform"/>
            <consortium name="The Broad Institute Genome Sequencing Center for Infectious Disease"/>
            <person name="Wu L."/>
            <person name="Ma J."/>
        </authorList>
    </citation>
    <scope>NUCLEOTIDE SEQUENCE [LARGE SCALE GENOMIC DNA]</scope>
    <source>
        <strain evidence="2">JCM 18053</strain>
    </source>
</reference>
<evidence type="ECO:0000313" key="1">
    <source>
        <dbReference type="EMBL" id="GAA5145682.1"/>
    </source>
</evidence>
<name>A0ABP9PF88_9BACT</name>
<keyword evidence="2" id="KW-1185">Reference proteome</keyword>
<dbReference type="PRINTS" id="PR00449">
    <property type="entry name" value="RASTRNSFRMNG"/>
</dbReference>
<dbReference type="Gene3D" id="3.40.50.300">
    <property type="entry name" value="P-loop containing nucleotide triphosphate hydrolases"/>
    <property type="match status" value="1"/>
</dbReference>
<proteinExistence type="predicted"/>
<dbReference type="InterPro" id="IPR052705">
    <property type="entry name" value="Gliding_Motility_GTPase"/>
</dbReference>
<dbReference type="PANTHER" id="PTHR42708">
    <property type="entry name" value="ATP/GTP-BINDING PROTEIN-RELATED"/>
    <property type="match status" value="1"/>
</dbReference>
<accession>A0ABP9PF88</accession>
<comment type="caution">
    <text evidence="1">The sequence shown here is derived from an EMBL/GenBank/DDBJ whole genome shotgun (WGS) entry which is preliminary data.</text>
</comment>
<evidence type="ECO:0000313" key="2">
    <source>
        <dbReference type="Proteomes" id="UP001499852"/>
    </source>
</evidence>
<dbReference type="CDD" id="cd00882">
    <property type="entry name" value="Ras_like_GTPase"/>
    <property type="match status" value="1"/>
</dbReference>
<protein>
    <submittedName>
        <fullName evidence="1">GTPase domain-containing protein</fullName>
    </submittedName>
</protein>
<dbReference type="EMBL" id="BAABIA010000008">
    <property type="protein sequence ID" value="GAA5145682.1"/>
    <property type="molecule type" value="Genomic_DNA"/>
</dbReference>
<sequence length="207" mass="22980">MPAIHPEQKTVSFKIVYCGTPLSGKTANLQQIHSKLDPHGRSDLVSLSTAKDRTLFFDFLSVESAAIPGYKTAFHLYTVPGQVTYNATLQLVLRQADGVVFVADSQMDRQRENVQAFQALEANLRLNGSSLDRLPLVLQYNKRDLPNTAPVEYLEFLLNNRPVPWLSFEADARGGRNILATLNAISQAVLAQFQTRQNQPEQAVALA</sequence>
<gene>
    <name evidence="1" type="ORF">GCM10023213_37600</name>
</gene>
<organism evidence="1 2">
    <name type="scientific">Prosthecobacter algae</name>
    <dbReference type="NCBI Taxonomy" id="1144682"/>
    <lineage>
        <taxon>Bacteria</taxon>
        <taxon>Pseudomonadati</taxon>
        <taxon>Verrucomicrobiota</taxon>
        <taxon>Verrucomicrobiia</taxon>
        <taxon>Verrucomicrobiales</taxon>
        <taxon>Verrucomicrobiaceae</taxon>
        <taxon>Prosthecobacter</taxon>
    </lineage>
</organism>
<dbReference type="SUPFAM" id="SSF52540">
    <property type="entry name" value="P-loop containing nucleoside triphosphate hydrolases"/>
    <property type="match status" value="1"/>
</dbReference>
<dbReference type="Proteomes" id="UP001499852">
    <property type="component" value="Unassembled WGS sequence"/>
</dbReference>
<dbReference type="PANTHER" id="PTHR42708:SF1">
    <property type="entry name" value="GLIDING MOTILITY PROTEIN MGLA"/>
    <property type="match status" value="1"/>
</dbReference>
<dbReference type="InterPro" id="IPR027417">
    <property type="entry name" value="P-loop_NTPase"/>
</dbReference>
<dbReference type="RefSeq" id="WP_345737939.1">
    <property type="nucleotide sequence ID" value="NZ_BAABIA010000008.1"/>
</dbReference>